<dbReference type="PROSITE" id="PS50977">
    <property type="entry name" value="HTH_TETR_2"/>
    <property type="match status" value="1"/>
</dbReference>
<dbReference type="InterPro" id="IPR009057">
    <property type="entry name" value="Homeodomain-like_sf"/>
</dbReference>
<reference evidence="5" key="1">
    <citation type="journal article" date="2022" name="J Environ Chem Eng">
        <title>Biodegradation of petroleum oil using a constructed nonpathogenic and heavy metal-tolerant bacterial consortium isolated from marine sponges.</title>
        <authorList>
            <person name="Dechsakulwatana C."/>
            <person name="Rungsihiranrut A."/>
            <person name="Muangchinda C."/>
            <person name="Ningthoujam R."/>
            <person name="Klankeo P."/>
            <person name="Pinyakong O."/>
        </authorList>
    </citation>
    <scope>NUCLEOTIDE SEQUENCE [LARGE SCALE GENOMIC DNA]</scope>
    <source>
        <strain evidence="5">MO2-4</strain>
    </source>
</reference>
<feature type="domain" description="HTH tetR-type" evidence="3">
    <location>
        <begin position="10"/>
        <end position="71"/>
    </location>
</feature>
<protein>
    <submittedName>
        <fullName evidence="4">Helix-turn-helix domain containing protein</fullName>
    </submittedName>
</protein>
<proteinExistence type="predicted"/>
<evidence type="ECO:0000259" key="3">
    <source>
        <dbReference type="PROSITE" id="PS50977"/>
    </source>
</evidence>
<evidence type="ECO:0000313" key="5">
    <source>
        <dbReference type="Proteomes" id="UP001185984"/>
    </source>
</evidence>
<dbReference type="RefSeq" id="WP_228164684.1">
    <property type="nucleotide sequence ID" value="NZ_JAPTHD010000011.1"/>
</dbReference>
<gene>
    <name evidence="4" type="ORF">O0R41_17990</name>
</gene>
<dbReference type="InterPro" id="IPR036271">
    <property type="entry name" value="Tet_transcr_reg_TetR-rel_C_sf"/>
</dbReference>
<dbReference type="Gene3D" id="1.10.357.10">
    <property type="entry name" value="Tetracycline Repressor, domain 2"/>
    <property type="match status" value="1"/>
</dbReference>
<dbReference type="SUPFAM" id="SSF46689">
    <property type="entry name" value="Homeodomain-like"/>
    <property type="match status" value="1"/>
</dbReference>
<keyword evidence="5" id="KW-1185">Reference proteome</keyword>
<dbReference type="Proteomes" id="UP001185984">
    <property type="component" value="Unassembled WGS sequence"/>
</dbReference>
<sequence length="213" mass="24184">MSAPSSLRGDLTREAIKLAARRLFALRGIYGVTTREIVAATGQKNGGSLHYYFRTKDMLVRELIVDGARIIDERRNRQLDRIEAEGGPVSLRQVLKILVWPATDLGEKPGEEDSYIRFIAGLNLQDRDRLEAELSGQWNDGYQRCLRHIRTLAASVPPEELRRRLVFMTISLRAIMAARESALDHRVEHRHFWTAEGTMESLLTTLEAMILGS</sequence>
<name>A0ABU4A1A7_9SPHN</name>
<evidence type="ECO:0000256" key="1">
    <source>
        <dbReference type="ARBA" id="ARBA00023125"/>
    </source>
</evidence>
<evidence type="ECO:0000256" key="2">
    <source>
        <dbReference type="PROSITE-ProRule" id="PRU00335"/>
    </source>
</evidence>
<keyword evidence="1 2" id="KW-0238">DNA-binding</keyword>
<comment type="caution">
    <text evidence="4">The sequence shown here is derived from an EMBL/GenBank/DDBJ whole genome shotgun (WGS) entry which is preliminary data.</text>
</comment>
<dbReference type="InterPro" id="IPR001647">
    <property type="entry name" value="HTH_TetR"/>
</dbReference>
<accession>A0ABU4A1A7</accession>
<dbReference type="EMBL" id="JAPTHD010000011">
    <property type="protein sequence ID" value="MDV5825499.1"/>
    <property type="molecule type" value="Genomic_DNA"/>
</dbReference>
<dbReference type="SUPFAM" id="SSF48498">
    <property type="entry name" value="Tetracyclin repressor-like, C-terminal domain"/>
    <property type="match status" value="1"/>
</dbReference>
<organism evidence="4 5">
    <name type="scientific">Sphingobium naphthae</name>
    <dbReference type="NCBI Taxonomy" id="1886786"/>
    <lineage>
        <taxon>Bacteria</taxon>
        <taxon>Pseudomonadati</taxon>
        <taxon>Pseudomonadota</taxon>
        <taxon>Alphaproteobacteria</taxon>
        <taxon>Sphingomonadales</taxon>
        <taxon>Sphingomonadaceae</taxon>
        <taxon>Sphingobium</taxon>
    </lineage>
</organism>
<feature type="DNA-binding region" description="H-T-H motif" evidence="2">
    <location>
        <begin position="34"/>
        <end position="53"/>
    </location>
</feature>
<dbReference type="Pfam" id="PF17939">
    <property type="entry name" value="TetR_C_30"/>
    <property type="match status" value="1"/>
</dbReference>
<evidence type="ECO:0000313" key="4">
    <source>
        <dbReference type="EMBL" id="MDV5825499.1"/>
    </source>
</evidence>
<dbReference type="Pfam" id="PF00440">
    <property type="entry name" value="TetR_N"/>
    <property type="match status" value="1"/>
</dbReference>
<dbReference type="InterPro" id="IPR041586">
    <property type="entry name" value="PsrA_TetR_C"/>
</dbReference>